<evidence type="ECO:0000313" key="3">
    <source>
        <dbReference type="Proteomes" id="UP000019140"/>
    </source>
</evidence>
<dbReference type="HOGENOM" id="CLU_000604_37_2_7"/>
<name>W4LBN0_9BACT</name>
<dbReference type="GO" id="GO:0006508">
    <property type="term" value="P:proteolysis"/>
    <property type="evidence" value="ECO:0007669"/>
    <property type="project" value="InterPro"/>
</dbReference>
<organism evidence="2 3">
    <name type="scientific">Candidatus Entotheonella gemina</name>
    <dbReference type="NCBI Taxonomy" id="1429439"/>
    <lineage>
        <taxon>Bacteria</taxon>
        <taxon>Pseudomonadati</taxon>
        <taxon>Nitrospinota/Tectimicrobiota group</taxon>
        <taxon>Candidatus Tectimicrobiota</taxon>
        <taxon>Candidatus Entotheonellia</taxon>
        <taxon>Candidatus Entotheonellales</taxon>
        <taxon>Candidatus Entotheonellaceae</taxon>
        <taxon>Candidatus Entotheonella</taxon>
    </lineage>
</organism>
<protein>
    <recommendedName>
        <fullName evidence="1">Peptidase C39 domain-containing protein</fullName>
    </recommendedName>
</protein>
<dbReference type="AlphaFoldDB" id="W4LBN0"/>
<dbReference type="CDD" id="cd02418">
    <property type="entry name" value="Peptidase_C39B"/>
    <property type="match status" value="1"/>
</dbReference>
<proteinExistence type="predicted"/>
<evidence type="ECO:0000259" key="1">
    <source>
        <dbReference type="PROSITE" id="PS50990"/>
    </source>
</evidence>
<evidence type="ECO:0000313" key="2">
    <source>
        <dbReference type="EMBL" id="ETW95503.1"/>
    </source>
</evidence>
<keyword evidence="3" id="KW-1185">Reference proteome</keyword>
<reference evidence="2 3" key="1">
    <citation type="journal article" date="2014" name="Nature">
        <title>An environmental bacterial taxon with a large and distinct metabolic repertoire.</title>
        <authorList>
            <person name="Wilson M.C."/>
            <person name="Mori T."/>
            <person name="Ruckert C."/>
            <person name="Uria A.R."/>
            <person name="Helf M.J."/>
            <person name="Takada K."/>
            <person name="Gernert C."/>
            <person name="Steffens U.A."/>
            <person name="Heycke N."/>
            <person name="Schmitt S."/>
            <person name="Rinke C."/>
            <person name="Helfrich E.J."/>
            <person name="Brachmann A.O."/>
            <person name="Gurgui C."/>
            <person name="Wakimoto T."/>
            <person name="Kracht M."/>
            <person name="Crusemann M."/>
            <person name="Hentschel U."/>
            <person name="Abe I."/>
            <person name="Matsunaga S."/>
            <person name="Kalinowski J."/>
            <person name="Takeyama H."/>
            <person name="Piel J."/>
        </authorList>
    </citation>
    <scope>NUCLEOTIDE SEQUENCE [LARGE SCALE GENOMIC DNA]</scope>
    <source>
        <strain evidence="3">TSY2</strain>
    </source>
</reference>
<dbReference type="EMBL" id="AZHX01002308">
    <property type="protein sequence ID" value="ETW95503.1"/>
    <property type="molecule type" value="Genomic_DNA"/>
</dbReference>
<dbReference type="Proteomes" id="UP000019140">
    <property type="component" value="Unassembled WGS sequence"/>
</dbReference>
<sequence>MARKTFPFYKQLDRMDCGPTCLKMISEHYGKVYSRDYLRDKSNITKDGVSLGGIAEAAENIGLESLAVSVNFDTLKEEVPLPCIAYWRQRHFIVIHEIKKHTVSVADPAFGLTSYTKEELLRGWLNAKAPKEDDEGLLLLLEPTPEFYECEEGA</sequence>
<gene>
    <name evidence="2" type="ORF">ETSY2_48040</name>
</gene>
<dbReference type="InterPro" id="IPR005074">
    <property type="entry name" value="Peptidase_C39"/>
</dbReference>
<dbReference type="GO" id="GO:0008233">
    <property type="term" value="F:peptidase activity"/>
    <property type="evidence" value="ECO:0007669"/>
    <property type="project" value="InterPro"/>
</dbReference>
<dbReference type="GO" id="GO:0005524">
    <property type="term" value="F:ATP binding"/>
    <property type="evidence" value="ECO:0007669"/>
    <property type="project" value="InterPro"/>
</dbReference>
<feature type="non-terminal residue" evidence="2">
    <location>
        <position position="154"/>
    </location>
</feature>
<dbReference type="Pfam" id="PF03412">
    <property type="entry name" value="Peptidase_C39"/>
    <property type="match status" value="1"/>
</dbReference>
<dbReference type="Gene3D" id="3.90.70.10">
    <property type="entry name" value="Cysteine proteinases"/>
    <property type="match status" value="1"/>
</dbReference>
<dbReference type="PROSITE" id="PS50990">
    <property type="entry name" value="PEPTIDASE_C39"/>
    <property type="match status" value="1"/>
</dbReference>
<dbReference type="GO" id="GO:0016020">
    <property type="term" value="C:membrane"/>
    <property type="evidence" value="ECO:0007669"/>
    <property type="project" value="InterPro"/>
</dbReference>
<feature type="domain" description="Peptidase C39" evidence="1">
    <location>
        <begin position="11"/>
        <end position="131"/>
    </location>
</feature>
<comment type="caution">
    <text evidence="2">The sequence shown here is derived from an EMBL/GenBank/DDBJ whole genome shotgun (WGS) entry which is preliminary data.</text>
</comment>
<accession>W4LBN0</accession>